<proteinExistence type="predicted"/>
<keyword evidence="2" id="KW-1185">Reference proteome</keyword>
<sequence length="1517" mass="163904">MLHTHGQNLERTPKANGSSSSASRLSRLRWPASGRSGNNLGSDQEAISPLGRQHSLPYVDVEVKARQANTYDAGAALRVERELPELPTEAQQVSDANPLQALTFADEPQPYDPRDASSKRDGSKEQSEDTLCSLSSNLAPQRSSREWPVSTKEKDSKEKDSKDLSLNGRTATQVAGAGVTAGFRKLGKASAILRRPITAQDGRSGGIFGKGPSRSESSREKVGAKQDAPVGAAESDSGIGLPYDVSHNVHVDVGPHGYTGLPSSWAQVLSAHGMDAKYIRERPEEAFRLIRERTEYFVHQEAEQGNDPALTRQKLEEKLADDDALHFALVSSQQRRSGLDRKPSYASTSYSSVLDKGWPSPTGSFDFSSLPRIPAIESPQLPDLHPDDDWATSLLSSIPSEGPNSKRWKAARHFEQHRRRDGSKSPESLSVSLDRDETRQLPPISPSYDSEDLEVEAEVVRIGQASKIKMGVPRALKASQLSCRKRVEDPESSGDRFSVSSSPMSGSGSFSPTLNAPSRNIPTPSASPIQPQVNLATFVKPPGQPSSNRTSSDRPESLAPIVPSKDVYVESRYRTPSPGGASSSGHSGSLHPSPRFGWSSPASLAFRDAGASVPEASMVGGGKVGVLPDVPPKDWPSSMPSSPHPAQTRVSPAMPPQGFLGKRLDSQDSDLVQAPRAAKVEAASICSSRSGSLQSHSGSSDGHGSVQRSLALRERRKIPPRIHPPSSSRRLPSALSSEEVSSPLSHAIRRPSQPTLARSSSSDSLARQDRRDFFEDVPDFAADAAPRGPWSLSHNRNSTRSFTSDADYASAQSHGSLPRPQPMARDSIIPSVIVAQDPNSLRAGPSRDSVGPPPPPKPNSVARPAKGPELILPDADGFYSVPFAKVPIDPSSKLKSGIDPAGLRRAPQISCDESEAFSVDRRLKEEPRIFSHASPSLSRAGRNSPLNSASKESDHIGASTTRMSRNGDQAASSAHNVTGLGLQEDEKDLPMPSLSPAGGSLRHSSNPSGISSKVSDLLTDSSPKSAPLLSGFQRDQSTYPGREVSPVADSGRSFSGVRDSSRSGLGKDNQVRPRVSTDARRFPVSMHYASGFDSDSIFGADDEAIKSFKELMLSRRSMDLDDVMPISMGLEQAPPVPPLPQNKESSCADNARSSNDEGSNHGPYEEATDAETLTERTKHLVKVLNPAPLDCAYSDLQMIGEGESGPVYSATKVSDRRRVAIKVVLVPRPEDEESARLDGLVKEVELWRRSDHPNLLSLEAVFLKADGVWMVQELAEMSLADLIAVKGAGVEIQEEHMSRVMADLLEALEFLHARQIIHRDIRSDNVMMSPEGVAKVSDFTHACQLGPGNLSRRSVVGTPYWMAPEVIRADSYDVRCDIWSLGVVLWEMIEGDPPRVDFPPLRAITLTAKMGLPPLSHPELFSYELKQFLAWATEMDVEKRPMADMLAMTDFLSSPGDRKAMVELLRDAKAAESSLEDREGLEEVGEGFDTEDVGGGMINDGKVRARESWNSGSTTRG</sequence>
<dbReference type="EMBL" id="KZ819734">
    <property type="protein sequence ID" value="PWN53248.1"/>
    <property type="molecule type" value="Genomic_DNA"/>
</dbReference>
<reference evidence="1 2" key="1">
    <citation type="journal article" date="2018" name="Mol. Biol. Evol.">
        <title>Broad Genomic Sampling Reveals a Smut Pathogenic Ancestry of the Fungal Clade Ustilaginomycotina.</title>
        <authorList>
            <person name="Kijpornyongpan T."/>
            <person name="Mondo S.J."/>
            <person name="Barry K."/>
            <person name="Sandor L."/>
            <person name="Lee J."/>
            <person name="Lipzen A."/>
            <person name="Pangilinan J."/>
            <person name="LaButti K."/>
            <person name="Hainaut M."/>
            <person name="Henrissat B."/>
            <person name="Grigoriev I.V."/>
            <person name="Spatafora J.W."/>
            <person name="Aime M.C."/>
        </authorList>
    </citation>
    <scope>NUCLEOTIDE SEQUENCE [LARGE SCALE GENOMIC DNA]</scope>
    <source>
        <strain evidence="1 2">SA 807</strain>
    </source>
</reference>
<accession>A0ACD0P543</accession>
<dbReference type="Proteomes" id="UP000245626">
    <property type="component" value="Unassembled WGS sequence"/>
</dbReference>
<name>A0ACD0P543_9BASI</name>
<organism evidence="1 2">
    <name type="scientific">Violaceomyces palustris</name>
    <dbReference type="NCBI Taxonomy" id="1673888"/>
    <lineage>
        <taxon>Eukaryota</taxon>
        <taxon>Fungi</taxon>
        <taxon>Dikarya</taxon>
        <taxon>Basidiomycota</taxon>
        <taxon>Ustilaginomycotina</taxon>
        <taxon>Ustilaginomycetes</taxon>
        <taxon>Violaceomycetales</taxon>
        <taxon>Violaceomycetaceae</taxon>
        <taxon>Violaceomyces</taxon>
    </lineage>
</organism>
<gene>
    <name evidence="1" type="ORF">IE53DRAFT_196564</name>
</gene>
<protein>
    <submittedName>
        <fullName evidence="1">Uncharacterized protein</fullName>
    </submittedName>
</protein>
<evidence type="ECO:0000313" key="2">
    <source>
        <dbReference type="Proteomes" id="UP000245626"/>
    </source>
</evidence>
<evidence type="ECO:0000313" key="1">
    <source>
        <dbReference type="EMBL" id="PWN53248.1"/>
    </source>
</evidence>